<gene>
    <name evidence="1" type="ORF">A1O9_11650</name>
</gene>
<evidence type="ECO:0008006" key="3">
    <source>
        <dbReference type="Google" id="ProtNLM"/>
    </source>
</evidence>
<dbReference type="VEuPathDB" id="FungiDB:A1O9_11650"/>
<dbReference type="STRING" id="1182545.A0A072NX23"/>
<dbReference type="HOGENOM" id="CLU_964897_0_0_1"/>
<dbReference type="GeneID" id="25286547"/>
<accession>A0A072NX23</accession>
<reference evidence="1 2" key="1">
    <citation type="submission" date="2013-03" db="EMBL/GenBank/DDBJ databases">
        <title>The Genome Sequence of Exophiala aquamarina CBS 119918.</title>
        <authorList>
            <consortium name="The Broad Institute Genomics Platform"/>
            <person name="Cuomo C."/>
            <person name="de Hoog S."/>
            <person name="Gorbushina A."/>
            <person name="Walker B."/>
            <person name="Young S.K."/>
            <person name="Zeng Q."/>
            <person name="Gargeya S."/>
            <person name="Fitzgerald M."/>
            <person name="Haas B."/>
            <person name="Abouelleil A."/>
            <person name="Allen A.W."/>
            <person name="Alvarado L."/>
            <person name="Arachchi H.M."/>
            <person name="Berlin A.M."/>
            <person name="Chapman S.B."/>
            <person name="Gainer-Dewar J."/>
            <person name="Goldberg J."/>
            <person name="Griggs A."/>
            <person name="Gujja S."/>
            <person name="Hansen M."/>
            <person name="Howarth C."/>
            <person name="Imamovic A."/>
            <person name="Ireland A."/>
            <person name="Larimer J."/>
            <person name="McCowan C."/>
            <person name="Murphy C."/>
            <person name="Pearson M."/>
            <person name="Poon T.W."/>
            <person name="Priest M."/>
            <person name="Roberts A."/>
            <person name="Saif S."/>
            <person name="Shea T."/>
            <person name="Sisk P."/>
            <person name="Sykes S."/>
            <person name="Wortman J."/>
            <person name="Nusbaum C."/>
            <person name="Birren B."/>
        </authorList>
    </citation>
    <scope>NUCLEOTIDE SEQUENCE [LARGE SCALE GENOMIC DNA]</scope>
    <source>
        <strain evidence="1 2">CBS 119918</strain>
    </source>
</reference>
<name>A0A072NX23_9EURO</name>
<comment type="caution">
    <text evidence="1">The sequence shown here is derived from an EMBL/GenBank/DDBJ whole genome shotgun (WGS) entry which is preliminary data.</text>
</comment>
<sequence>YVQNVDNILLKEQPVYPPSPHIKPANRLEPGNHTWRFCFELGTPVMESIQGLSHASLRYIVEGEVSMKRLVSSNLRASQNFQVIRGIDVSLAGDRSSEQQKQSGSHSCGLEYQVRAPPVLHRWGEPIDFEFRLIPLASYDIKLGIARFELREKLNLQATFDKRLVSNVNEVSVMRGEKDLSGEPNEFHVRFPLSHSLKICRQSVRESRIQISHRIHIEIEFADGDDRLGQIALDFPFELVFPPNITFDEAGNGCFDRVRSAPIRDGESLLAAPPAFGKHYQDELYTHDD</sequence>
<proteinExistence type="predicted"/>
<feature type="non-terminal residue" evidence="1">
    <location>
        <position position="289"/>
    </location>
</feature>
<dbReference type="OrthoDB" id="2333384at2759"/>
<dbReference type="EMBL" id="AMGV01000018">
    <property type="protein sequence ID" value="KEF52409.1"/>
    <property type="molecule type" value="Genomic_DNA"/>
</dbReference>
<evidence type="ECO:0000313" key="1">
    <source>
        <dbReference type="EMBL" id="KEF52409.1"/>
    </source>
</evidence>
<organism evidence="1 2">
    <name type="scientific">Exophiala aquamarina CBS 119918</name>
    <dbReference type="NCBI Taxonomy" id="1182545"/>
    <lineage>
        <taxon>Eukaryota</taxon>
        <taxon>Fungi</taxon>
        <taxon>Dikarya</taxon>
        <taxon>Ascomycota</taxon>
        <taxon>Pezizomycotina</taxon>
        <taxon>Eurotiomycetes</taxon>
        <taxon>Chaetothyriomycetidae</taxon>
        <taxon>Chaetothyriales</taxon>
        <taxon>Herpotrichiellaceae</taxon>
        <taxon>Exophiala</taxon>
    </lineage>
</organism>
<dbReference type="RefSeq" id="XP_013254999.1">
    <property type="nucleotide sequence ID" value="XM_013399545.1"/>
</dbReference>
<dbReference type="Proteomes" id="UP000027920">
    <property type="component" value="Unassembled WGS sequence"/>
</dbReference>
<dbReference type="InterPro" id="IPR014752">
    <property type="entry name" value="Arrestin-like_C"/>
</dbReference>
<dbReference type="AlphaFoldDB" id="A0A072NX23"/>
<dbReference type="Gene3D" id="2.60.40.640">
    <property type="match status" value="1"/>
</dbReference>
<feature type="non-terminal residue" evidence="1">
    <location>
        <position position="1"/>
    </location>
</feature>
<protein>
    <recommendedName>
        <fullName evidence="3">Arrestin C-terminal-like domain-containing protein</fullName>
    </recommendedName>
</protein>
<evidence type="ECO:0000313" key="2">
    <source>
        <dbReference type="Proteomes" id="UP000027920"/>
    </source>
</evidence>
<keyword evidence="2" id="KW-1185">Reference proteome</keyword>